<protein>
    <submittedName>
        <fullName evidence="2">Uncharacterized protein</fullName>
    </submittedName>
</protein>
<reference evidence="2 3" key="1">
    <citation type="submission" date="2019-05" db="EMBL/GenBank/DDBJ databases">
        <title>Sporisorium graminicola CBS 10092 draft sequencing and annotation.</title>
        <authorList>
            <person name="Solano-Gonzalez S."/>
            <person name="Caddick M.X."/>
            <person name="Darby A."/>
        </authorList>
    </citation>
    <scope>NUCLEOTIDE SEQUENCE [LARGE SCALE GENOMIC DNA]</scope>
    <source>
        <strain evidence="2 3">CBS 10092</strain>
    </source>
</reference>
<keyword evidence="3" id="KW-1185">Reference proteome</keyword>
<feature type="compositionally biased region" description="Polar residues" evidence="1">
    <location>
        <begin position="133"/>
        <end position="145"/>
    </location>
</feature>
<feature type="region of interest" description="Disordered" evidence="1">
    <location>
        <begin position="277"/>
        <end position="346"/>
    </location>
</feature>
<proteinExistence type="predicted"/>
<name>A0A4V6EUT3_9BASI</name>
<dbReference type="GO" id="GO:0008168">
    <property type="term" value="F:methyltransferase activity"/>
    <property type="evidence" value="ECO:0007669"/>
    <property type="project" value="InterPro"/>
</dbReference>
<feature type="region of interest" description="Disordered" evidence="1">
    <location>
        <begin position="645"/>
        <end position="673"/>
    </location>
</feature>
<dbReference type="OrthoDB" id="2561385at2759"/>
<comment type="caution">
    <text evidence="2">The sequence shown here is derived from an EMBL/GenBank/DDBJ whole genome shotgun (WGS) entry which is preliminary data.</text>
</comment>
<dbReference type="InterPro" id="IPR005299">
    <property type="entry name" value="MeTrfase_7"/>
</dbReference>
<feature type="region of interest" description="Disordered" evidence="1">
    <location>
        <begin position="1"/>
        <end position="32"/>
    </location>
</feature>
<sequence>MQDQSHPLGARRSHPHPTANLDAHYRTTPTQRTSKAAVAAAAADLEPMLDPSPPPAFSKASLYQIGLVEGLTPPAHASLSAVGTSPVEVSSVVTTGLEMGLGVSLASSALMTHIPGAKVAALSGLAEPRYSRPHQTTFEPTSSASDDGAFDSQPSPSPSSAPFDFDSPEATSAAVSLPYRKSGSQSPDFAADGVEGDLHRRRTTGARQPKHRMEPMRLGRHHRADTHDSIIPSIPSPANVAEIEKQQYYQNNYIALRNEAKILTHGLPSSFNTDAPLSATTSLDQEPSLSGRSSTHAQASLGSSTQLQTPSLGDKVMLSPDVHHPLSGKPFAAATSSSSPFHDAAHPTEAAGWKSIRQGLAAGAHGPTQAALLGLGGGSHFGPGVRAKVSEVLPYLVASIPISGEEGETITIAEYGSLNTRSVNLMQAIISSFVEKAHADTPRREASKTEEASDYFPGLDAAGASSLRSILGVDASADDPCKVNFSIIHEDSPQADFRPLSQMLDSNPESYLHPQWQATHEPPLHNAIFPSFVSRPFASRIAPPSTLHLGISLMDLHWSHTPRSPTVSLSTSAHAELAAFLTARAHEFRKGGVIVMAYIARSEDSNVVLPDRPRSTVHSIGSTEVDSVDGAAADEHAISPRIPMLRKERRRSNSSPSRASFAGAGNAADASHRPSDIWSTLTNTLAPCLQRLVSCGMLKSDVARHLLSLPMHARTPRQTRNVLKSVKHLWKVEWSCGLGDELVSANDPPSLPCEAEPLRLPHPAWKALQAGTLSRVAFAEHMIQLFKNLYESHFRAILREKGKLSKGAVEFVLDSLWDVLQSRIDDQEPCPIAECELEVQIVALRRI</sequence>
<feature type="region of interest" description="Disordered" evidence="1">
    <location>
        <begin position="131"/>
        <end position="216"/>
    </location>
</feature>
<feature type="compositionally biased region" description="Low complexity" evidence="1">
    <location>
        <begin position="653"/>
        <end position="669"/>
    </location>
</feature>
<feature type="compositionally biased region" description="Polar residues" evidence="1">
    <location>
        <begin position="277"/>
        <end position="311"/>
    </location>
</feature>
<dbReference type="GeneID" id="40728884"/>
<evidence type="ECO:0000313" key="3">
    <source>
        <dbReference type="Proteomes" id="UP000306050"/>
    </source>
</evidence>
<dbReference type="SUPFAM" id="SSF53335">
    <property type="entry name" value="S-adenosyl-L-methionine-dependent methyltransferases"/>
    <property type="match status" value="1"/>
</dbReference>
<dbReference type="KEGG" id="sgra:EX895_005989"/>
<feature type="compositionally biased region" description="Basic residues" evidence="1">
    <location>
        <begin position="199"/>
        <end position="210"/>
    </location>
</feature>
<dbReference type="PANTHER" id="PTHR31009">
    <property type="entry name" value="S-ADENOSYL-L-METHIONINE:CARBOXYL METHYLTRANSFERASE FAMILY PROTEIN"/>
    <property type="match status" value="1"/>
</dbReference>
<dbReference type="Gene3D" id="3.40.50.150">
    <property type="entry name" value="Vaccinia Virus protein VP39"/>
    <property type="match status" value="1"/>
</dbReference>
<dbReference type="EMBL" id="SRRM01000021">
    <property type="protein sequence ID" value="TKY84909.1"/>
    <property type="molecule type" value="Genomic_DNA"/>
</dbReference>
<feature type="compositionally biased region" description="Low complexity" evidence="1">
    <location>
        <begin position="150"/>
        <end position="165"/>
    </location>
</feature>
<evidence type="ECO:0000256" key="1">
    <source>
        <dbReference type="SAM" id="MobiDB-lite"/>
    </source>
</evidence>
<dbReference type="RefSeq" id="XP_029736894.1">
    <property type="nucleotide sequence ID" value="XM_029886581.1"/>
</dbReference>
<organism evidence="2 3">
    <name type="scientific">Sporisorium graminicola</name>
    <dbReference type="NCBI Taxonomy" id="280036"/>
    <lineage>
        <taxon>Eukaryota</taxon>
        <taxon>Fungi</taxon>
        <taxon>Dikarya</taxon>
        <taxon>Basidiomycota</taxon>
        <taxon>Ustilaginomycotina</taxon>
        <taxon>Ustilaginomycetes</taxon>
        <taxon>Ustilaginales</taxon>
        <taxon>Ustilaginaceae</taxon>
        <taxon>Sporisorium</taxon>
    </lineage>
</organism>
<dbReference type="Proteomes" id="UP000306050">
    <property type="component" value="Chromosome SGRAM_8"/>
</dbReference>
<evidence type="ECO:0000313" key="2">
    <source>
        <dbReference type="EMBL" id="TKY84909.1"/>
    </source>
</evidence>
<dbReference type="InterPro" id="IPR029063">
    <property type="entry name" value="SAM-dependent_MTases_sf"/>
</dbReference>
<accession>A0A4V6EUT3</accession>
<dbReference type="AlphaFoldDB" id="A0A4V6EUT3"/>
<gene>
    <name evidence="2" type="ORF">EX895_005989</name>
</gene>